<reference evidence="1 2" key="1">
    <citation type="submission" date="2020-02" db="EMBL/GenBank/DDBJ databases">
        <title>Characterization of phylogenetic diversity of novel bifidobacterial species isolated in Czech ZOOs.</title>
        <authorList>
            <person name="Lugli G.A."/>
            <person name="Vera N.B."/>
            <person name="Ventura M."/>
        </authorList>
    </citation>
    <scope>NUCLEOTIDE SEQUENCE [LARGE SCALE GENOMIC DNA]</scope>
    <source>
        <strain evidence="1 2">DSM 109959</strain>
    </source>
</reference>
<evidence type="ECO:0000313" key="1">
    <source>
        <dbReference type="EMBL" id="NMM99104.1"/>
    </source>
</evidence>
<keyword evidence="2" id="KW-1185">Reference proteome</keyword>
<name>A0A7Y0EZ95_9BIFI</name>
<comment type="caution">
    <text evidence="1">The sequence shown here is derived from an EMBL/GenBank/DDBJ whole genome shotgun (WGS) entry which is preliminary data.</text>
</comment>
<evidence type="ECO:0000313" key="2">
    <source>
        <dbReference type="Proteomes" id="UP000543419"/>
    </source>
</evidence>
<protein>
    <submittedName>
        <fullName evidence="1">Uncharacterized protein</fullName>
    </submittedName>
</protein>
<sequence length="170" mass="19257">MQSRTTTPTKRSPHKAKVFATEICNSSFCGKDARYETAESPFLRFRGTNVVKYRRDRRRNLCVSGHDDQARAPSEGLQGRHKPKTIPATAIQDGSLTLHRIKNIPTRLLPQDHKGSYSSTGLRASAVPHIQKRVLSALVRENPMLFAIQQARLRPPRRSTARRGRVRPPR</sequence>
<proteinExistence type="predicted"/>
<dbReference type="AlphaFoldDB" id="A0A7Y0EZ95"/>
<accession>A0A7Y0EZ95</accession>
<organism evidence="1 2">
    <name type="scientific">Bifidobacterium olomucense</name>
    <dbReference type="NCBI Taxonomy" id="2675324"/>
    <lineage>
        <taxon>Bacteria</taxon>
        <taxon>Bacillati</taxon>
        <taxon>Actinomycetota</taxon>
        <taxon>Actinomycetes</taxon>
        <taxon>Bifidobacteriales</taxon>
        <taxon>Bifidobacteriaceae</taxon>
        <taxon>Bifidobacterium</taxon>
    </lineage>
</organism>
<dbReference type="Proteomes" id="UP000543419">
    <property type="component" value="Unassembled WGS sequence"/>
</dbReference>
<dbReference type="EMBL" id="JAAIIG010000012">
    <property type="protein sequence ID" value="NMM99104.1"/>
    <property type="molecule type" value="Genomic_DNA"/>
</dbReference>
<gene>
    <name evidence="1" type="ORF">G1C97_2062</name>
</gene>